<keyword evidence="1" id="KW-0472">Membrane</keyword>
<gene>
    <name evidence="2" type="ORF">CEXT_612991</name>
</gene>
<protein>
    <submittedName>
        <fullName evidence="2">Uncharacterized protein</fullName>
    </submittedName>
</protein>
<keyword evidence="1" id="KW-0812">Transmembrane</keyword>
<evidence type="ECO:0000313" key="2">
    <source>
        <dbReference type="EMBL" id="GIY64156.1"/>
    </source>
</evidence>
<keyword evidence="3" id="KW-1185">Reference proteome</keyword>
<dbReference type="EMBL" id="BPLR01013838">
    <property type="protein sequence ID" value="GIY64156.1"/>
    <property type="molecule type" value="Genomic_DNA"/>
</dbReference>
<organism evidence="2 3">
    <name type="scientific">Caerostris extrusa</name>
    <name type="common">Bark spider</name>
    <name type="synonym">Caerostris bankana</name>
    <dbReference type="NCBI Taxonomy" id="172846"/>
    <lineage>
        <taxon>Eukaryota</taxon>
        <taxon>Metazoa</taxon>
        <taxon>Ecdysozoa</taxon>
        <taxon>Arthropoda</taxon>
        <taxon>Chelicerata</taxon>
        <taxon>Arachnida</taxon>
        <taxon>Araneae</taxon>
        <taxon>Araneomorphae</taxon>
        <taxon>Entelegynae</taxon>
        <taxon>Araneoidea</taxon>
        <taxon>Araneidae</taxon>
        <taxon>Caerostris</taxon>
    </lineage>
</organism>
<reference evidence="2 3" key="1">
    <citation type="submission" date="2021-06" db="EMBL/GenBank/DDBJ databases">
        <title>Caerostris extrusa draft genome.</title>
        <authorList>
            <person name="Kono N."/>
            <person name="Arakawa K."/>
        </authorList>
    </citation>
    <scope>NUCLEOTIDE SEQUENCE [LARGE SCALE GENOMIC DNA]</scope>
</reference>
<accession>A0AAV4V2G9</accession>
<comment type="caution">
    <text evidence="2">The sequence shown here is derived from an EMBL/GenBank/DDBJ whole genome shotgun (WGS) entry which is preliminary data.</text>
</comment>
<dbReference type="Proteomes" id="UP001054945">
    <property type="component" value="Unassembled WGS sequence"/>
</dbReference>
<evidence type="ECO:0000313" key="3">
    <source>
        <dbReference type="Proteomes" id="UP001054945"/>
    </source>
</evidence>
<dbReference type="AlphaFoldDB" id="A0AAV4V2G9"/>
<name>A0AAV4V2G9_CAEEX</name>
<evidence type="ECO:0000256" key="1">
    <source>
        <dbReference type="SAM" id="Phobius"/>
    </source>
</evidence>
<sequence length="104" mass="11994">MSISLKFCYELENIRISLPIFRGLRYRYLEIPISGVSKKRKPRTSSFGSRASDLGGVVFPEYPASRHDGARDRRRNLLNYFDTCGPLTLFIVLFSLLGHFLNTY</sequence>
<proteinExistence type="predicted"/>
<keyword evidence="1" id="KW-1133">Transmembrane helix</keyword>
<feature type="transmembrane region" description="Helical" evidence="1">
    <location>
        <begin position="80"/>
        <end position="101"/>
    </location>
</feature>